<name>A0A3S5CUR9_9PLAT</name>
<proteinExistence type="predicted"/>
<organism evidence="1 2">
    <name type="scientific">Protopolystoma xenopodis</name>
    <dbReference type="NCBI Taxonomy" id="117903"/>
    <lineage>
        <taxon>Eukaryota</taxon>
        <taxon>Metazoa</taxon>
        <taxon>Spiralia</taxon>
        <taxon>Lophotrochozoa</taxon>
        <taxon>Platyhelminthes</taxon>
        <taxon>Monogenea</taxon>
        <taxon>Polyopisthocotylea</taxon>
        <taxon>Polystomatidea</taxon>
        <taxon>Polystomatidae</taxon>
        <taxon>Protopolystoma</taxon>
    </lineage>
</organism>
<sequence>MTKLLYRYQDLLPADYSFQPEPDLFLPSIDLNKSESSPRSSVHFISRPLSPKLVANTVTEICLARVAEPTPSPNQDFSAPIQISRDQMFRQNLYAYRQFLIDFLTEKQAGLKMDAHAKVR</sequence>
<accession>A0A3S5CUR9</accession>
<evidence type="ECO:0000313" key="2">
    <source>
        <dbReference type="Proteomes" id="UP000784294"/>
    </source>
</evidence>
<dbReference type="EMBL" id="CAAALY010260210">
    <property type="protein sequence ID" value="VEL39137.1"/>
    <property type="molecule type" value="Genomic_DNA"/>
</dbReference>
<protein>
    <submittedName>
        <fullName evidence="1">Uncharacterized protein</fullName>
    </submittedName>
</protein>
<reference evidence="1" key="1">
    <citation type="submission" date="2018-11" db="EMBL/GenBank/DDBJ databases">
        <authorList>
            <consortium name="Pathogen Informatics"/>
        </authorList>
    </citation>
    <scope>NUCLEOTIDE SEQUENCE</scope>
</reference>
<keyword evidence="2" id="KW-1185">Reference proteome</keyword>
<gene>
    <name evidence="1" type="ORF">PXEA_LOCUS32577</name>
</gene>
<dbReference type="AlphaFoldDB" id="A0A3S5CUR9"/>
<comment type="caution">
    <text evidence="1">The sequence shown here is derived from an EMBL/GenBank/DDBJ whole genome shotgun (WGS) entry which is preliminary data.</text>
</comment>
<dbReference type="OrthoDB" id="10258882at2759"/>
<dbReference type="Proteomes" id="UP000784294">
    <property type="component" value="Unassembled WGS sequence"/>
</dbReference>
<evidence type="ECO:0000313" key="1">
    <source>
        <dbReference type="EMBL" id="VEL39137.1"/>
    </source>
</evidence>